<evidence type="ECO:0000259" key="1">
    <source>
        <dbReference type="Pfam" id="PF04389"/>
    </source>
</evidence>
<keyword evidence="3" id="KW-1185">Reference proteome</keyword>
<dbReference type="SUPFAM" id="SSF53187">
    <property type="entry name" value="Zn-dependent exopeptidases"/>
    <property type="match status" value="1"/>
</dbReference>
<evidence type="ECO:0000313" key="3">
    <source>
        <dbReference type="Proteomes" id="UP000199017"/>
    </source>
</evidence>
<accession>A0A1G8E7J2</accession>
<feature type="domain" description="Peptidase M28" evidence="1">
    <location>
        <begin position="181"/>
        <end position="348"/>
    </location>
</feature>
<dbReference type="STRING" id="930129.SAMN05216352_10294"/>
<dbReference type="OrthoDB" id="9762302at2"/>
<name>A0A1G8E7J2_9BACI</name>
<dbReference type="EMBL" id="FNDU01000002">
    <property type="protein sequence ID" value="SDH65599.1"/>
    <property type="molecule type" value="Genomic_DNA"/>
</dbReference>
<dbReference type="Proteomes" id="UP000199017">
    <property type="component" value="Unassembled WGS sequence"/>
</dbReference>
<dbReference type="GO" id="GO:0008235">
    <property type="term" value="F:metalloexopeptidase activity"/>
    <property type="evidence" value="ECO:0007669"/>
    <property type="project" value="InterPro"/>
</dbReference>
<dbReference type="RefSeq" id="WP_091580999.1">
    <property type="nucleotide sequence ID" value="NZ_FNDU01000002.1"/>
</dbReference>
<dbReference type="PANTHER" id="PTHR12147">
    <property type="entry name" value="METALLOPEPTIDASE M28 FAMILY MEMBER"/>
    <property type="match status" value="1"/>
</dbReference>
<dbReference type="InterPro" id="IPR045175">
    <property type="entry name" value="M28_fam"/>
</dbReference>
<reference evidence="2 3" key="1">
    <citation type="submission" date="2016-10" db="EMBL/GenBank/DDBJ databases">
        <authorList>
            <person name="de Groot N.N."/>
        </authorList>
    </citation>
    <scope>NUCLEOTIDE SEQUENCE [LARGE SCALE GENOMIC DNA]</scope>
    <source>
        <strain evidence="3">P4B,CCM 7963,CECT 7998,DSM 25260,IBRC-M 10614,KCTC 13821</strain>
    </source>
</reference>
<sequence length="369" mass="42141">MHKKEKMYEQWLKILHHSPRPAGSKNEQTIKNWLKAAIAEEGYEASSQKFPYTSWQLTYFSGLKQLHPVKDTIESFPAVGSTSAENIHGYVQRIGYTNIWDMYKWPRYAVVDKEGSVLAYITARPDGEVLSQTLLEEWAFPHLIIGTSTYSKWEESFRKGEKVVVSFSLETKMEPRFDGENISVSLSNRENKDAVVVGAHYDSMYNTRGAYDNASGTAVLLELIRTIKPEQLPVHVNIVFFGSEELLLSGSKAYVQSMKEKREMPRCMLNIDGIGRGEVLESWSTSNIERKLAYADLEKRKLFPNSSVVIPPPPGSDHHPFVKAGCEALMLTVNDQEIIHTFKDEPDTNIFENMKKVVKYVKFILENYK</sequence>
<dbReference type="PANTHER" id="PTHR12147:SF26">
    <property type="entry name" value="PEPTIDASE M28 DOMAIN-CONTAINING PROTEIN"/>
    <property type="match status" value="1"/>
</dbReference>
<proteinExistence type="predicted"/>
<dbReference type="Gene3D" id="3.50.30.30">
    <property type="match status" value="1"/>
</dbReference>
<dbReference type="Gene3D" id="3.40.630.10">
    <property type="entry name" value="Zn peptidases"/>
    <property type="match status" value="1"/>
</dbReference>
<evidence type="ECO:0000313" key="2">
    <source>
        <dbReference type="EMBL" id="SDH65599.1"/>
    </source>
</evidence>
<dbReference type="InterPro" id="IPR007484">
    <property type="entry name" value="Peptidase_M28"/>
</dbReference>
<gene>
    <name evidence="2" type="ORF">SAMN05216352_10294</name>
</gene>
<dbReference type="GO" id="GO:0006508">
    <property type="term" value="P:proteolysis"/>
    <property type="evidence" value="ECO:0007669"/>
    <property type="project" value="InterPro"/>
</dbReference>
<dbReference type="AlphaFoldDB" id="A0A1G8E7J2"/>
<organism evidence="2 3">
    <name type="scientific">Alteribacillus bidgolensis</name>
    <dbReference type="NCBI Taxonomy" id="930129"/>
    <lineage>
        <taxon>Bacteria</taxon>
        <taxon>Bacillati</taxon>
        <taxon>Bacillota</taxon>
        <taxon>Bacilli</taxon>
        <taxon>Bacillales</taxon>
        <taxon>Bacillaceae</taxon>
        <taxon>Alteribacillus</taxon>
    </lineage>
</organism>
<protein>
    <submittedName>
        <fullName evidence="2">Peptidase family M28</fullName>
    </submittedName>
</protein>
<dbReference type="Pfam" id="PF04389">
    <property type="entry name" value="Peptidase_M28"/>
    <property type="match status" value="1"/>
</dbReference>